<dbReference type="InterPro" id="IPR051591">
    <property type="entry name" value="UPF0224_FAM112_RNA_Proc"/>
</dbReference>
<keyword evidence="3" id="KW-0862">Zinc</keyword>
<evidence type="ECO:0000256" key="3">
    <source>
        <dbReference type="ARBA" id="ARBA00022833"/>
    </source>
</evidence>
<sequence length="210" mass="25035">MEIYINPEEEIQCPYDKSHMIRRKWMNCHLTKCKRNHPETTLVECDFNFNHRIPESELQYHHQICPDRRKLEIAVVKDDQVDLNKFPIINHNVPTEECWDNENVASYDPEKYCRDNEIIRRKDVASAAQRRQFRLEERKRIDDVRRRKEMEEARRNEIAATRQAAFGAQNRINLPDLEATGCIKEETPQRVAGILDWIQMGAKRPVIPKK</sequence>
<dbReference type="InterPro" id="IPR022776">
    <property type="entry name" value="TRM13/UPF0224_CHHC_Znf_dom"/>
</dbReference>
<feature type="domain" description="CHHC U11-48K-type" evidence="4">
    <location>
        <begin position="10"/>
        <end position="37"/>
    </location>
</feature>
<dbReference type="Proteomes" id="UP001153712">
    <property type="component" value="Chromosome 5"/>
</dbReference>
<evidence type="ECO:0000313" key="6">
    <source>
        <dbReference type="Proteomes" id="UP001153712"/>
    </source>
</evidence>
<name>A0A9N9TS82_PHYSR</name>
<dbReference type="PANTHER" id="PTHR21402">
    <property type="entry name" value="GAMETOCYTE SPECIFIC FACTOR 1-RELATED"/>
    <property type="match status" value="1"/>
</dbReference>
<feature type="domain" description="CHHC U11-48K-type" evidence="4">
    <location>
        <begin position="42"/>
        <end position="69"/>
    </location>
</feature>
<gene>
    <name evidence="5" type="ORF">PHYEVI_LOCUS8139</name>
</gene>
<dbReference type="AlphaFoldDB" id="A0A9N9TS82"/>
<evidence type="ECO:0000259" key="4">
    <source>
        <dbReference type="PROSITE" id="PS51800"/>
    </source>
</evidence>
<dbReference type="PANTHER" id="PTHR21402:SF5">
    <property type="entry name" value="GAMETOCYTE SPECIFIC FACTOR 1"/>
    <property type="match status" value="1"/>
</dbReference>
<dbReference type="Pfam" id="PF05253">
    <property type="entry name" value="zf-U11-48K"/>
    <property type="match status" value="2"/>
</dbReference>
<keyword evidence="1" id="KW-0479">Metal-binding</keyword>
<dbReference type="OrthoDB" id="5839404at2759"/>
<reference evidence="5" key="1">
    <citation type="submission" date="2022-01" db="EMBL/GenBank/DDBJ databases">
        <authorList>
            <person name="King R."/>
        </authorList>
    </citation>
    <scope>NUCLEOTIDE SEQUENCE</scope>
</reference>
<keyword evidence="6" id="KW-1185">Reference proteome</keyword>
<evidence type="ECO:0000313" key="5">
    <source>
        <dbReference type="EMBL" id="CAG9861813.1"/>
    </source>
</evidence>
<dbReference type="PROSITE" id="PS51800">
    <property type="entry name" value="ZF_CHHC_U11_48K"/>
    <property type="match status" value="2"/>
</dbReference>
<dbReference type="SUPFAM" id="SSF57667">
    <property type="entry name" value="beta-beta-alpha zinc fingers"/>
    <property type="match status" value="1"/>
</dbReference>
<dbReference type="EMBL" id="OU900098">
    <property type="protein sequence ID" value="CAG9861813.1"/>
    <property type="molecule type" value="Genomic_DNA"/>
</dbReference>
<accession>A0A9N9TS82</accession>
<dbReference type="InterPro" id="IPR036236">
    <property type="entry name" value="Znf_C2H2_sf"/>
</dbReference>
<dbReference type="GO" id="GO:0008270">
    <property type="term" value="F:zinc ion binding"/>
    <property type="evidence" value="ECO:0007669"/>
    <property type="project" value="UniProtKB-KW"/>
</dbReference>
<keyword evidence="2" id="KW-0863">Zinc-finger</keyword>
<protein>
    <recommendedName>
        <fullName evidence="4">CHHC U11-48K-type domain-containing protein</fullName>
    </recommendedName>
</protein>
<organism evidence="5 6">
    <name type="scientific">Phyllotreta striolata</name>
    <name type="common">Striped flea beetle</name>
    <name type="synonym">Crioceris striolata</name>
    <dbReference type="NCBI Taxonomy" id="444603"/>
    <lineage>
        <taxon>Eukaryota</taxon>
        <taxon>Metazoa</taxon>
        <taxon>Ecdysozoa</taxon>
        <taxon>Arthropoda</taxon>
        <taxon>Hexapoda</taxon>
        <taxon>Insecta</taxon>
        <taxon>Pterygota</taxon>
        <taxon>Neoptera</taxon>
        <taxon>Endopterygota</taxon>
        <taxon>Coleoptera</taxon>
        <taxon>Polyphaga</taxon>
        <taxon>Cucujiformia</taxon>
        <taxon>Chrysomeloidea</taxon>
        <taxon>Chrysomelidae</taxon>
        <taxon>Galerucinae</taxon>
        <taxon>Alticini</taxon>
        <taxon>Phyllotreta</taxon>
    </lineage>
</organism>
<proteinExistence type="predicted"/>
<evidence type="ECO:0000256" key="1">
    <source>
        <dbReference type="ARBA" id="ARBA00022723"/>
    </source>
</evidence>
<evidence type="ECO:0000256" key="2">
    <source>
        <dbReference type="ARBA" id="ARBA00022771"/>
    </source>
</evidence>